<comment type="caution">
    <text evidence="1">The sequence shown here is derived from an EMBL/GenBank/DDBJ whole genome shotgun (WGS) entry which is preliminary data.</text>
</comment>
<evidence type="ECO:0000313" key="1">
    <source>
        <dbReference type="EMBL" id="RYR35669.1"/>
    </source>
</evidence>
<reference evidence="1 2" key="1">
    <citation type="submission" date="2019-01" db="EMBL/GenBank/DDBJ databases">
        <title>Sequencing of cultivated peanut Arachis hypogaea provides insights into genome evolution and oil improvement.</title>
        <authorList>
            <person name="Chen X."/>
        </authorList>
    </citation>
    <scope>NUCLEOTIDE SEQUENCE [LARGE SCALE GENOMIC DNA]</scope>
    <source>
        <strain evidence="2">cv. Fuhuasheng</strain>
        <tissue evidence="1">Leaves</tissue>
    </source>
</reference>
<sequence length="147" mass="16772">MPMLREYLSFTAIIRAYSRFMNMTPKKAPMQAMKSNLSIFHIMITAFMFTKFVVAAIMIEESTAFGVYLNTGVNNVSTNNTTMDKTMFDAAVSQPAMLFTADREKDPASTSYNITIKVQMERKQKGNCDIYYQDSYNVLGYKKEDQA</sequence>
<evidence type="ECO:0000313" key="2">
    <source>
        <dbReference type="Proteomes" id="UP000289738"/>
    </source>
</evidence>
<gene>
    <name evidence="1" type="ORF">Ahy_A10g050798</name>
</gene>
<keyword evidence="2" id="KW-1185">Reference proteome</keyword>
<dbReference type="Proteomes" id="UP000289738">
    <property type="component" value="Chromosome A10"/>
</dbReference>
<organism evidence="1 2">
    <name type="scientific">Arachis hypogaea</name>
    <name type="common">Peanut</name>
    <dbReference type="NCBI Taxonomy" id="3818"/>
    <lineage>
        <taxon>Eukaryota</taxon>
        <taxon>Viridiplantae</taxon>
        <taxon>Streptophyta</taxon>
        <taxon>Embryophyta</taxon>
        <taxon>Tracheophyta</taxon>
        <taxon>Spermatophyta</taxon>
        <taxon>Magnoliopsida</taxon>
        <taxon>eudicotyledons</taxon>
        <taxon>Gunneridae</taxon>
        <taxon>Pentapetalae</taxon>
        <taxon>rosids</taxon>
        <taxon>fabids</taxon>
        <taxon>Fabales</taxon>
        <taxon>Fabaceae</taxon>
        <taxon>Papilionoideae</taxon>
        <taxon>50 kb inversion clade</taxon>
        <taxon>dalbergioids sensu lato</taxon>
        <taxon>Dalbergieae</taxon>
        <taxon>Pterocarpus clade</taxon>
        <taxon>Arachis</taxon>
    </lineage>
</organism>
<proteinExistence type="predicted"/>
<name>A0A445BAJ5_ARAHY</name>
<accession>A0A445BAJ5</accession>
<dbReference type="EMBL" id="SDMP01000010">
    <property type="protein sequence ID" value="RYR35669.1"/>
    <property type="molecule type" value="Genomic_DNA"/>
</dbReference>
<protein>
    <submittedName>
        <fullName evidence="1">Uncharacterized protein</fullName>
    </submittedName>
</protein>
<dbReference type="AlphaFoldDB" id="A0A445BAJ5"/>